<feature type="transmembrane region" description="Helical" evidence="7">
    <location>
        <begin position="356"/>
        <end position="378"/>
    </location>
</feature>
<keyword evidence="10" id="KW-1185">Reference proteome</keyword>
<evidence type="ECO:0000313" key="10">
    <source>
        <dbReference type="Proteomes" id="UP000822688"/>
    </source>
</evidence>
<comment type="subcellular location">
    <subcellularLocation>
        <location evidence="1">Membrane</location>
    </subcellularLocation>
</comment>
<feature type="transmembrane region" description="Helical" evidence="7">
    <location>
        <begin position="399"/>
        <end position="419"/>
    </location>
</feature>
<evidence type="ECO:0000256" key="1">
    <source>
        <dbReference type="ARBA" id="ARBA00004370"/>
    </source>
</evidence>
<evidence type="ECO:0000256" key="7">
    <source>
        <dbReference type="SAM" id="Phobius"/>
    </source>
</evidence>
<feature type="transmembrane region" description="Helical" evidence="7">
    <location>
        <begin position="457"/>
        <end position="478"/>
    </location>
</feature>
<keyword evidence="5 7" id="KW-1133">Transmembrane helix</keyword>
<sequence>MALGRHDSSLDPYNIELQKQSSVLLAPPPRGTDGEHSKDLEAWLPISTNRSANWKHSAFHNVTAMMGAGVLALPNAMVYLTWGPGIVMLILSWVITLFTLWQMVEMHECVPGRRFDRYHELGQEAFGPKLGLWIVVPMQLIVEVGVDIVYMVTAGKSLQHAYAITCGNNCHLQDNIVFWIFLFALVQVVLAQLPNFNSIAGISLAAAIMSISYSTIAWVIPAHYGHTLPGDIQLLRPVSYGLPQFKPVQIMQPGGSRMQAVPEDLTTADRWFGAFTALGTMAFAYAGHNVVLEIQSTLPSTPEEPSKIAMWRGVKFAYGVVAAGYFPVALIGYWAYGNQVTDDIITFVSQPTWLVVIANLMVVVHVVGSYQIYAMPVYDMLESTLVGRLKFKPTTLLRLVTRSLYVGFTMFIAMTFPFFAALLGFFGGFAFSPTTYFLPSIMWLMIYRPEKMSRSWIINWAVIWFGVVLMLLSTIGGFRSLLVETDGFHFYKT</sequence>
<comment type="caution">
    <text evidence="9">The sequence shown here is derived from an EMBL/GenBank/DDBJ whole genome shotgun (WGS) entry which is preliminary data.</text>
</comment>
<dbReference type="AlphaFoldDB" id="A0A8T0J295"/>
<keyword evidence="4" id="KW-0029">Amino-acid transport</keyword>
<keyword evidence="3 7" id="KW-0812">Transmembrane</keyword>
<feature type="domain" description="Amino acid transporter transmembrane" evidence="8">
    <location>
        <begin position="51"/>
        <end position="476"/>
    </location>
</feature>
<reference evidence="9" key="1">
    <citation type="submission" date="2020-06" db="EMBL/GenBank/DDBJ databases">
        <title>WGS assembly of Ceratodon purpureus strain R40.</title>
        <authorList>
            <person name="Carey S.B."/>
            <person name="Jenkins J."/>
            <person name="Shu S."/>
            <person name="Lovell J.T."/>
            <person name="Sreedasyam A."/>
            <person name="Maumus F."/>
            <person name="Tiley G.P."/>
            <person name="Fernandez-Pozo N."/>
            <person name="Barry K."/>
            <person name="Chen C."/>
            <person name="Wang M."/>
            <person name="Lipzen A."/>
            <person name="Daum C."/>
            <person name="Saski C.A."/>
            <person name="Payton A.C."/>
            <person name="Mcbreen J.C."/>
            <person name="Conrad R.E."/>
            <person name="Kollar L.M."/>
            <person name="Olsson S."/>
            <person name="Huttunen S."/>
            <person name="Landis J.B."/>
            <person name="Wickett N.J."/>
            <person name="Johnson M.G."/>
            <person name="Rensing S.A."/>
            <person name="Grimwood J."/>
            <person name="Schmutz J."/>
            <person name="Mcdaniel S.F."/>
        </authorList>
    </citation>
    <scope>NUCLEOTIDE SEQUENCE</scope>
    <source>
        <strain evidence="9">R40</strain>
    </source>
</reference>
<name>A0A8T0J295_CERPU</name>
<feature type="transmembrane region" description="Helical" evidence="7">
    <location>
        <begin position="58"/>
        <end position="80"/>
    </location>
</feature>
<gene>
    <name evidence="9" type="ORF">KC19_2G269400</name>
</gene>
<proteinExistence type="predicted"/>
<feature type="transmembrane region" description="Helical" evidence="7">
    <location>
        <begin position="425"/>
        <end position="445"/>
    </location>
</feature>
<organism evidence="9 10">
    <name type="scientific">Ceratodon purpureus</name>
    <name type="common">Fire moss</name>
    <name type="synonym">Dicranum purpureum</name>
    <dbReference type="NCBI Taxonomy" id="3225"/>
    <lineage>
        <taxon>Eukaryota</taxon>
        <taxon>Viridiplantae</taxon>
        <taxon>Streptophyta</taxon>
        <taxon>Embryophyta</taxon>
        <taxon>Bryophyta</taxon>
        <taxon>Bryophytina</taxon>
        <taxon>Bryopsida</taxon>
        <taxon>Dicranidae</taxon>
        <taxon>Pseudoditrichales</taxon>
        <taxon>Ditrichaceae</taxon>
        <taxon>Ceratodon</taxon>
    </lineage>
</organism>
<dbReference type="Pfam" id="PF01490">
    <property type="entry name" value="Aa_trans"/>
    <property type="match status" value="1"/>
</dbReference>
<dbReference type="Proteomes" id="UP000822688">
    <property type="component" value="Chromosome 2"/>
</dbReference>
<keyword evidence="6 7" id="KW-0472">Membrane</keyword>
<dbReference type="GO" id="GO:0016020">
    <property type="term" value="C:membrane"/>
    <property type="evidence" value="ECO:0007669"/>
    <property type="project" value="UniProtKB-SubCell"/>
</dbReference>
<evidence type="ECO:0000256" key="2">
    <source>
        <dbReference type="ARBA" id="ARBA00022448"/>
    </source>
</evidence>
<evidence type="ECO:0000256" key="4">
    <source>
        <dbReference type="ARBA" id="ARBA00022970"/>
    </source>
</evidence>
<feature type="transmembrane region" description="Helical" evidence="7">
    <location>
        <begin position="199"/>
        <end position="220"/>
    </location>
</feature>
<dbReference type="EMBL" id="CM026422">
    <property type="protein sequence ID" value="KAG0588793.1"/>
    <property type="molecule type" value="Genomic_DNA"/>
</dbReference>
<feature type="transmembrane region" description="Helical" evidence="7">
    <location>
        <begin position="86"/>
        <end position="104"/>
    </location>
</feature>
<evidence type="ECO:0000256" key="3">
    <source>
        <dbReference type="ARBA" id="ARBA00022692"/>
    </source>
</evidence>
<dbReference type="InterPro" id="IPR013057">
    <property type="entry name" value="AA_transpt_TM"/>
</dbReference>
<dbReference type="PANTHER" id="PTHR48017">
    <property type="entry name" value="OS05G0424000 PROTEIN-RELATED"/>
    <property type="match status" value="1"/>
</dbReference>
<keyword evidence="2" id="KW-0813">Transport</keyword>
<feature type="transmembrane region" description="Helical" evidence="7">
    <location>
        <begin position="316"/>
        <end position="336"/>
    </location>
</feature>
<evidence type="ECO:0000256" key="5">
    <source>
        <dbReference type="ARBA" id="ARBA00022989"/>
    </source>
</evidence>
<dbReference type="Gene3D" id="1.20.1740.10">
    <property type="entry name" value="Amino acid/polyamine transporter I"/>
    <property type="match status" value="1"/>
</dbReference>
<dbReference type="GO" id="GO:0006865">
    <property type="term" value="P:amino acid transport"/>
    <property type="evidence" value="ECO:0007669"/>
    <property type="project" value="UniProtKB-KW"/>
</dbReference>
<evidence type="ECO:0000256" key="6">
    <source>
        <dbReference type="ARBA" id="ARBA00023136"/>
    </source>
</evidence>
<evidence type="ECO:0000259" key="8">
    <source>
        <dbReference type="Pfam" id="PF01490"/>
    </source>
</evidence>
<accession>A0A8T0J295</accession>
<evidence type="ECO:0000313" key="9">
    <source>
        <dbReference type="EMBL" id="KAG0588793.1"/>
    </source>
</evidence>
<protein>
    <recommendedName>
        <fullName evidence="8">Amino acid transporter transmembrane domain-containing protein</fullName>
    </recommendedName>
</protein>
<feature type="transmembrane region" description="Helical" evidence="7">
    <location>
        <begin position="176"/>
        <end position="193"/>
    </location>
</feature>